<evidence type="ECO:0000256" key="3">
    <source>
        <dbReference type="ARBA" id="ARBA00022692"/>
    </source>
</evidence>
<keyword evidence="6 8" id="KW-0472">Membrane</keyword>
<keyword evidence="3 8" id="KW-0812">Transmembrane</keyword>
<evidence type="ECO:0000313" key="10">
    <source>
        <dbReference type="EMBL" id="CAE0437636.1"/>
    </source>
</evidence>
<dbReference type="InterPro" id="IPR039163">
    <property type="entry name" value="EMC7"/>
</dbReference>
<feature type="transmembrane region" description="Helical" evidence="8">
    <location>
        <begin position="165"/>
        <end position="186"/>
    </location>
</feature>
<comment type="similarity">
    <text evidence="2">Belongs to the EMC7 family.</text>
</comment>
<comment type="subcellular location">
    <subcellularLocation>
        <location evidence="1">Membrane</location>
        <topology evidence="1">Single-pass membrane protein</topology>
    </subcellularLocation>
</comment>
<dbReference type="PANTHER" id="PTHR13605">
    <property type="entry name" value="ER MEMBRANE PROTEIN COMPLEX SUBUNIT 7"/>
    <property type="match status" value="1"/>
</dbReference>
<evidence type="ECO:0000256" key="6">
    <source>
        <dbReference type="ARBA" id="ARBA00023136"/>
    </source>
</evidence>
<dbReference type="Pfam" id="PF09430">
    <property type="entry name" value="EMC7_beta-sandw"/>
    <property type="match status" value="1"/>
</dbReference>
<evidence type="ECO:0000256" key="5">
    <source>
        <dbReference type="ARBA" id="ARBA00022989"/>
    </source>
</evidence>
<dbReference type="GO" id="GO:0030246">
    <property type="term" value="F:carbohydrate binding"/>
    <property type="evidence" value="ECO:0007669"/>
    <property type="project" value="InterPro"/>
</dbReference>
<dbReference type="AlphaFoldDB" id="A0A7S3PG30"/>
<accession>A0A7S3PG30</accession>
<dbReference type="GO" id="GO:0072546">
    <property type="term" value="C:EMC complex"/>
    <property type="evidence" value="ECO:0007669"/>
    <property type="project" value="TreeGrafter"/>
</dbReference>
<reference evidence="10" key="1">
    <citation type="submission" date="2021-01" db="EMBL/GenBank/DDBJ databases">
        <authorList>
            <person name="Corre E."/>
            <person name="Pelletier E."/>
            <person name="Niang G."/>
            <person name="Scheremetjew M."/>
            <person name="Finn R."/>
            <person name="Kale V."/>
            <person name="Holt S."/>
            <person name="Cochrane G."/>
            <person name="Meng A."/>
            <person name="Brown T."/>
            <person name="Cohen L."/>
        </authorList>
    </citation>
    <scope>NUCLEOTIDE SEQUENCE</scope>
    <source>
        <strain evidence="10">GSBS06</strain>
    </source>
</reference>
<evidence type="ECO:0000256" key="4">
    <source>
        <dbReference type="ARBA" id="ARBA00022729"/>
    </source>
</evidence>
<feature type="domain" description="ER membrane protein complex subunit 7 beta-sandwich" evidence="9">
    <location>
        <begin position="68"/>
        <end position="176"/>
    </location>
</feature>
<evidence type="ECO:0000256" key="8">
    <source>
        <dbReference type="SAM" id="Phobius"/>
    </source>
</evidence>
<evidence type="ECO:0000256" key="2">
    <source>
        <dbReference type="ARBA" id="ARBA00008880"/>
    </source>
</evidence>
<dbReference type="EMBL" id="HBIN01010544">
    <property type="protein sequence ID" value="CAE0437636.1"/>
    <property type="molecule type" value="Transcribed_RNA"/>
</dbReference>
<dbReference type="SUPFAM" id="SSF49452">
    <property type="entry name" value="Starch-binding domain-like"/>
    <property type="match status" value="1"/>
</dbReference>
<name>A0A7S3PG30_9STRA</name>
<dbReference type="InterPro" id="IPR013784">
    <property type="entry name" value="Carb-bd-like_fold"/>
</dbReference>
<organism evidence="10">
    <name type="scientific">Aplanochytrium stocchinoi</name>
    <dbReference type="NCBI Taxonomy" id="215587"/>
    <lineage>
        <taxon>Eukaryota</taxon>
        <taxon>Sar</taxon>
        <taxon>Stramenopiles</taxon>
        <taxon>Bigyra</taxon>
        <taxon>Labyrinthulomycetes</taxon>
        <taxon>Thraustochytrida</taxon>
        <taxon>Thraustochytriidae</taxon>
        <taxon>Aplanochytrium</taxon>
    </lineage>
</organism>
<protein>
    <recommendedName>
        <fullName evidence="9">ER membrane protein complex subunit 7 beta-sandwich domain-containing protein</fullName>
    </recommendedName>
</protein>
<keyword evidence="4" id="KW-0732">Signal</keyword>
<feature type="region of interest" description="Disordered" evidence="7">
    <location>
        <begin position="200"/>
        <end position="240"/>
    </location>
</feature>
<proteinExistence type="inferred from homology"/>
<keyword evidence="5 8" id="KW-1133">Transmembrane helix</keyword>
<evidence type="ECO:0000256" key="1">
    <source>
        <dbReference type="ARBA" id="ARBA00004167"/>
    </source>
</evidence>
<gene>
    <name evidence="10" type="ORF">ASTO00021_LOCUS7893</name>
</gene>
<dbReference type="InterPro" id="IPR019008">
    <property type="entry name" value="Beta_sandwich_EMC7"/>
</dbReference>
<sequence length="240" mass="26734">MYIKYKMFGVGTNVKACATALLHVCMLYVVLGIANINVVSATEKIEATVRGKLTFGPKAAQSLNGYLPSIMVSLDGGKRTTYSRPDGSFEFRHVPAGTYHMSISHPMVFFEAYRLSVGKDGKVRASNVLTGKREKKEMVQSGSQPIVITALGTMQYFEPRKQLNVLSMFMNPMGIMMGFMMLMVFVMPKMMDSIDPEELKKMQEEQRKQQQDVDPSKMLNGAMANFLGVPKPDDSDEDSD</sequence>
<feature type="compositionally biased region" description="Basic and acidic residues" evidence="7">
    <location>
        <begin position="200"/>
        <end position="215"/>
    </location>
</feature>
<evidence type="ECO:0000259" key="9">
    <source>
        <dbReference type="Pfam" id="PF09430"/>
    </source>
</evidence>
<evidence type="ECO:0000256" key="7">
    <source>
        <dbReference type="SAM" id="MobiDB-lite"/>
    </source>
</evidence>
<dbReference type="Gene3D" id="2.60.40.1120">
    <property type="entry name" value="Carboxypeptidase-like, regulatory domain"/>
    <property type="match status" value="1"/>
</dbReference>
<dbReference type="PANTHER" id="PTHR13605:SF4">
    <property type="entry name" value="ER MEMBRANE PROTEIN COMPLEX SUBUNIT 7"/>
    <property type="match status" value="1"/>
</dbReference>